<reference evidence="1 2" key="1">
    <citation type="submission" date="2021-03" db="EMBL/GenBank/DDBJ databases">
        <title>Sequencing the genomes of 1000 actinobacteria strains.</title>
        <authorList>
            <person name="Klenk H.-P."/>
        </authorList>
    </citation>
    <scope>NUCLEOTIDE SEQUENCE [LARGE SCALE GENOMIC DNA]</scope>
    <source>
        <strain evidence="1 2">DSM 24221</strain>
    </source>
</reference>
<gene>
    <name evidence="1" type="ORF">JOF34_002518</name>
</gene>
<evidence type="ECO:0000313" key="1">
    <source>
        <dbReference type="EMBL" id="MBP2437874.1"/>
    </source>
</evidence>
<name>A0ABS4ZKR0_9MICO</name>
<sequence>MTTNTPTGTRPRGAIAHIIDPNTLLYIGRTTFAQAHPDYDAQALRHGPTPQMLLTVNRGELAVINSEGVGHIADDDDTVEVCFTHSMSIIRVRIDLGKLAAAVTDETIDIADGIRTFGSRLDDNHHIWFRRYDPAA</sequence>
<evidence type="ECO:0000313" key="2">
    <source>
        <dbReference type="Proteomes" id="UP001519362"/>
    </source>
</evidence>
<dbReference type="RefSeq" id="WP_165137953.1">
    <property type="nucleotide sequence ID" value="NZ_CP049254.1"/>
</dbReference>
<keyword evidence="2" id="KW-1185">Reference proteome</keyword>
<accession>A0ABS4ZKR0</accession>
<protein>
    <submittedName>
        <fullName evidence="1">Uncharacterized protein</fullName>
    </submittedName>
</protein>
<proteinExistence type="predicted"/>
<dbReference type="Proteomes" id="UP001519362">
    <property type="component" value="Unassembled WGS sequence"/>
</dbReference>
<dbReference type="EMBL" id="JAGIOL010000002">
    <property type="protein sequence ID" value="MBP2437874.1"/>
    <property type="molecule type" value="Genomic_DNA"/>
</dbReference>
<comment type="caution">
    <text evidence="1">The sequence shown here is derived from an EMBL/GenBank/DDBJ whole genome shotgun (WGS) entry which is preliminary data.</text>
</comment>
<organism evidence="1 2">
    <name type="scientific">Microbacterium amylolyticum</name>
    <dbReference type="NCBI Taxonomy" id="936337"/>
    <lineage>
        <taxon>Bacteria</taxon>
        <taxon>Bacillati</taxon>
        <taxon>Actinomycetota</taxon>
        <taxon>Actinomycetes</taxon>
        <taxon>Micrococcales</taxon>
        <taxon>Microbacteriaceae</taxon>
        <taxon>Microbacterium</taxon>
    </lineage>
</organism>